<dbReference type="InterPro" id="IPR042755">
    <property type="entry name" value="COP1"/>
</dbReference>
<protein>
    <submittedName>
        <fullName evidence="2">WD40-repeat-containing domain protein</fullName>
    </submittedName>
</protein>
<dbReference type="GO" id="GO:0061630">
    <property type="term" value="F:ubiquitin protein ligase activity"/>
    <property type="evidence" value="ECO:0007669"/>
    <property type="project" value="InterPro"/>
</dbReference>
<sequence>SCVSWSHNNTAHLASSDYDGAVTVLDTFTGKPVIAYVEHECRVWTVDYAPLGMQYLASGSDDAKVKIWSTNQRRSTLTISSLANVCTVRFNPYDSNHIVFGSADHNAWYYDLRYPSRELFKCSDHRKAISCVRYVDSNHFVTASTDGTLRMWNHKETGQCVRKYEGHINDKNFVGLSVSSDGNWLSCGSEDNHIYTYFTPITRPAIQTPFAAPSIVTGRESHSDDPTLFVSAVAWRRTENVMIAGNSHGVVKMLELAEG</sequence>
<keyword evidence="1" id="KW-0853">WD repeat</keyword>
<evidence type="ECO:0000313" key="3">
    <source>
        <dbReference type="Proteomes" id="UP000271241"/>
    </source>
</evidence>
<dbReference type="OrthoDB" id="273771at2759"/>
<name>A0A4P9XWI6_9FUNG</name>
<dbReference type="Gene3D" id="2.130.10.10">
    <property type="entry name" value="YVTN repeat-like/Quinoprotein amine dehydrogenase"/>
    <property type="match status" value="1"/>
</dbReference>
<dbReference type="Pfam" id="PF00400">
    <property type="entry name" value="WD40"/>
    <property type="match status" value="3"/>
</dbReference>
<dbReference type="PROSITE" id="PS50294">
    <property type="entry name" value="WD_REPEATS_REGION"/>
    <property type="match status" value="2"/>
</dbReference>
<reference evidence="3" key="1">
    <citation type="journal article" date="2018" name="Nat. Microbiol.">
        <title>Leveraging single-cell genomics to expand the fungal tree of life.</title>
        <authorList>
            <person name="Ahrendt S.R."/>
            <person name="Quandt C.A."/>
            <person name="Ciobanu D."/>
            <person name="Clum A."/>
            <person name="Salamov A."/>
            <person name="Andreopoulos B."/>
            <person name="Cheng J.F."/>
            <person name="Woyke T."/>
            <person name="Pelin A."/>
            <person name="Henrissat B."/>
            <person name="Reynolds N.K."/>
            <person name="Benny G.L."/>
            <person name="Smith M.E."/>
            <person name="James T.Y."/>
            <person name="Grigoriev I.V."/>
        </authorList>
    </citation>
    <scope>NUCLEOTIDE SEQUENCE [LARGE SCALE GENOMIC DNA]</scope>
    <source>
        <strain evidence="3">RSA 1356</strain>
    </source>
</reference>
<dbReference type="InterPro" id="IPR036322">
    <property type="entry name" value="WD40_repeat_dom_sf"/>
</dbReference>
<gene>
    <name evidence="2" type="ORF">THASP1DRAFT_12860</name>
</gene>
<evidence type="ECO:0000313" key="2">
    <source>
        <dbReference type="EMBL" id="RKP10412.1"/>
    </source>
</evidence>
<organism evidence="2 3">
    <name type="scientific">Thamnocephalis sphaerospora</name>
    <dbReference type="NCBI Taxonomy" id="78915"/>
    <lineage>
        <taxon>Eukaryota</taxon>
        <taxon>Fungi</taxon>
        <taxon>Fungi incertae sedis</taxon>
        <taxon>Zoopagomycota</taxon>
        <taxon>Zoopagomycotina</taxon>
        <taxon>Zoopagomycetes</taxon>
        <taxon>Zoopagales</taxon>
        <taxon>Sigmoideomycetaceae</taxon>
        <taxon>Thamnocephalis</taxon>
    </lineage>
</organism>
<feature type="repeat" description="WD" evidence="1">
    <location>
        <begin position="122"/>
        <end position="153"/>
    </location>
</feature>
<proteinExistence type="predicted"/>
<evidence type="ECO:0000256" key="1">
    <source>
        <dbReference type="PROSITE-ProRule" id="PRU00221"/>
    </source>
</evidence>
<dbReference type="PANTHER" id="PTHR44080">
    <property type="entry name" value="E3 UBIQUITIN-PROTEIN LIGASE COP1"/>
    <property type="match status" value="1"/>
</dbReference>
<keyword evidence="3" id="KW-1185">Reference proteome</keyword>
<accession>A0A4P9XWI6</accession>
<dbReference type="AlphaFoldDB" id="A0A4P9XWI6"/>
<dbReference type="SUPFAM" id="SSF50978">
    <property type="entry name" value="WD40 repeat-like"/>
    <property type="match status" value="1"/>
</dbReference>
<dbReference type="STRING" id="78915.A0A4P9XWI6"/>
<dbReference type="InterPro" id="IPR001680">
    <property type="entry name" value="WD40_rpt"/>
</dbReference>
<dbReference type="EMBL" id="KZ992454">
    <property type="protein sequence ID" value="RKP10412.1"/>
    <property type="molecule type" value="Genomic_DNA"/>
</dbReference>
<dbReference type="Proteomes" id="UP000271241">
    <property type="component" value="Unassembled WGS sequence"/>
</dbReference>
<feature type="non-terminal residue" evidence="2">
    <location>
        <position position="1"/>
    </location>
</feature>
<dbReference type="PROSITE" id="PS50082">
    <property type="entry name" value="WD_REPEATS_2"/>
    <property type="match status" value="2"/>
</dbReference>
<feature type="repeat" description="WD" evidence="1">
    <location>
        <begin position="36"/>
        <end position="78"/>
    </location>
</feature>
<dbReference type="InterPro" id="IPR015943">
    <property type="entry name" value="WD40/YVTN_repeat-like_dom_sf"/>
</dbReference>
<dbReference type="SMART" id="SM00320">
    <property type="entry name" value="WD40"/>
    <property type="match status" value="5"/>
</dbReference>